<evidence type="ECO:0000259" key="1">
    <source>
        <dbReference type="Pfam" id="PF13613"/>
    </source>
</evidence>
<evidence type="ECO:0000313" key="2">
    <source>
        <dbReference type="EMBL" id="QUC07696.1"/>
    </source>
</evidence>
<feature type="domain" description="Transposase Helix-turn-helix" evidence="1">
    <location>
        <begin position="43"/>
        <end position="84"/>
    </location>
</feature>
<dbReference type="RefSeq" id="WP_212322392.1">
    <property type="nucleotide sequence ID" value="NZ_AP024463.1"/>
</dbReference>
<reference evidence="2 3" key="1">
    <citation type="submission" date="2021-03" db="EMBL/GenBank/DDBJ databases">
        <title>Human Oral Microbial Genomes.</title>
        <authorList>
            <person name="Johnston C.D."/>
            <person name="Chen T."/>
            <person name="Dewhirst F.E."/>
        </authorList>
    </citation>
    <scope>NUCLEOTIDE SEQUENCE [LARGE SCALE GENOMIC DNA]</scope>
    <source>
        <strain evidence="2 3">DSMZ 100122</strain>
    </source>
</reference>
<dbReference type="Proteomes" id="UP000678513">
    <property type="component" value="Chromosome"/>
</dbReference>
<dbReference type="InterPro" id="IPR027805">
    <property type="entry name" value="Transposase_HTH_dom"/>
</dbReference>
<organism evidence="2 3">
    <name type="scientific">Arachnia rubra</name>
    <dbReference type="NCBI Taxonomy" id="1547448"/>
    <lineage>
        <taxon>Bacteria</taxon>
        <taxon>Bacillati</taxon>
        <taxon>Actinomycetota</taxon>
        <taxon>Actinomycetes</taxon>
        <taxon>Propionibacteriales</taxon>
        <taxon>Propionibacteriaceae</taxon>
        <taxon>Arachnia</taxon>
    </lineage>
</organism>
<accession>A0ABX7Y3T7</accession>
<keyword evidence="3" id="KW-1185">Reference proteome</keyword>
<dbReference type="Gene3D" id="1.10.10.60">
    <property type="entry name" value="Homeodomain-like"/>
    <property type="match status" value="1"/>
</dbReference>
<sequence>MYSSTGLSSEQITDLVARIHDLREAPASRAGRKPTLGLYKCVVVALIYLRSNRTQASIADQFHVSQKTISRTIASWMPILGQALQDCTPTVDDLDVSEPLIVDGTLLPTWSWRTMPELYSGKHKTTGVNWSAMGFVDTTEKWDF</sequence>
<gene>
    <name evidence="2" type="ORF">J5A65_12300</name>
</gene>
<proteinExistence type="predicted"/>
<dbReference type="EMBL" id="CP072384">
    <property type="protein sequence ID" value="QUC07696.1"/>
    <property type="molecule type" value="Genomic_DNA"/>
</dbReference>
<dbReference type="Pfam" id="PF13613">
    <property type="entry name" value="HTH_Tnp_4"/>
    <property type="match status" value="1"/>
</dbReference>
<name>A0ABX7Y3T7_9ACTN</name>
<protein>
    <submittedName>
        <fullName evidence="2">Transposase family protein</fullName>
    </submittedName>
</protein>
<evidence type="ECO:0000313" key="3">
    <source>
        <dbReference type="Proteomes" id="UP000678513"/>
    </source>
</evidence>